<organism evidence="2 3">
    <name type="scientific">[Emmonsia] crescens</name>
    <dbReference type="NCBI Taxonomy" id="73230"/>
    <lineage>
        <taxon>Eukaryota</taxon>
        <taxon>Fungi</taxon>
        <taxon>Dikarya</taxon>
        <taxon>Ascomycota</taxon>
        <taxon>Pezizomycotina</taxon>
        <taxon>Eurotiomycetes</taxon>
        <taxon>Eurotiomycetidae</taxon>
        <taxon>Onygenales</taxon>
        <taxon>Ajellomycetaceae</taxon>
        <taxon>Emergomyces</taxon>
    </lineage>
</organism>
<protein>
    <submittedName>
        <fullName evidence="2">Uncharacterized protein</fullName>
    </submittedName>
</protein>
<dbReference type="AlphaFoldDB" id="A0A2B7ZB26"/>
<reference evidence="2 3" key="1">
    <citation type="submission" date="2017-10" db="EMBL/GenBank/DDBJ databases">
        <title>Comparative genomics in systemic dimorphic fungi from Ajellomycetaceae.</title>
        <authorList>
            <person name="Munoz J.F."/>
            <person name="Mcewen J.G."/>
            <person name="Clay O.K."/>
            <person name="Cuomo C.A."/>
        </authorList>
    </citation>
    <scope>NUCLEOTIDE SEQUENCE [LARGE SCALE GENOMIC DNA]</scope>
    <source>
        <strain evidence="2 3">UAMH4076</strain>
    </source>
</reference>
<name>A0A2B7ZB26_9EURO</name>
<feature type="region of interest" description="Disordered" evidence="1">
    <location>
        <begin position="1"/>
        <end position="26"/>
    </location>
</feature>
<evidence type="ECO:0000313" key="3">
    <source>
        <dbReference type="Proteomes" id="UP000226031"/>
    </source>
</evidence>
<evidence type="ECO:0000313" key="2">
    <source>
        <dbReference type="EMBL" id="PGH30037.1"/>
    </source>
</evidence>
<sequence length="219" mass="24040">MDVSIVTNVSNQRSNTIPRSSSSQSHPITYAHSAHMDNVLLPRIPRIPNISLQCGVINTTLVTPVHPLTKLGTIKSIAAAKVQRNSEARPVQYGRAIQGQYGANLATRIGNVLGQAPFSPVLARISADTGNNDIVPDLIHERKTDVTPRPAIYTTPHYTTLQPPPPPPPPPPTTGFTFLQWVSFLGEFIRFALILQCNPPRRYFRRPTFPPVACATEKP</sequence>
<comment type="caution">
    <text evidence="2">The sequence shown here is derived from an EMBL/GenBank/DDBJ whole genome shotgun (WGS) entry which is preliminary data.</text>
</comment>
<evidence type="ECO:0000256" key="1">
    <source>
        <dbReference type="SAM" id="MobiDB-lite"/>
    </source>
</evidence>
<accession>A0A2B7ZB26</accession>
<proteinExistence type="predicted"/>
<dbReference type="EMBL" id="PDND01000195">
    <property type="protein sequence ID" value="PGH30037.1"/>
    <property type="molecule type" value="Genomic_DNA"/>
</dbReference>
<keyword evidence="3" id="KW-1185">Reference proteome</keyword>
<gene>
    <name evidence="2" type="ORF">GX50_07193</name>
</gene>
<dbReference type="Proteomes" id="UP000226031">
    <property type="component" value="Unassembled WGS sequence"/>
</dbReference>